<comment type="caution">
    <text evidence="4">The sequence shown here is derived from an EMBL/GenBank/DDBJ whole genome shotgun (WGS) entry which is preliminary data.</text>
</comment>
<feature type="compositionally biased region" description="Low complexity" evidence="1">
    <location>
        <begin position="360"/>
        <end position="370"/>
    </location>
</feature>
<keyword evidence="2" id="KW-1133">Transmembrane helix</keyword>
<feature type="compositionally biased region" description="Low complexity" evidence="1">
    <location>
        <begin position="306"/>
        <end position="315"/>
    </location>
</feature>
<feature type="transmembrane region" description="Helical" evidence="2">
    <location>
        <begin position="126"/>
        <end position="145"/>
    </location>
</feature>
<feature type="transmembrane region" description="Helical" evidence="2">
    <location>
        <begin position="84"/>
        <end position="106"/>
    </location>
</feature>
<keyword evidence="2" id="KW-0472">Membrane</keyword>
<keyword evidence="4" id="KW-0418">Kinase</keyword>
<sequence>MNAAPAPAPSPGLSLPLWAWVAMAWLANAVFRATQYWGPPDQDRGVMLRLAQETASALVWIGITLFLVWLAERLHRRQASLLRWVLVHCAVVTAVVLGRALFVWATDPVLGWYPSPPSVRLLLMTSAAYNSVTTWLLVGVAQAIVQSRRVRADASRIAELETKLALARLEALRARLDPHFLFNALNSVAEMVHRDPDVADRMLVSLAELLRVSLRPDMPQQRPLRDEVALVEHYLQIEKIRLGERLQVGWAIDPSCLPVPVPTLILQPLVENAIVHAIARRREPGRLDLRARLHADELQIEIENTAGPDGPAAPGSGTGLGATRERLQMLHGDQARLRQVQQDGLYRVELALPLPEGHARPAPRTPETAA</sequence>
<keyword evidence="5" id="KW-1185">Reference proteome</keyword>
<feature type="transmembrane region" description="Helical" evidence="2">
    <location>
        <begin position="12"/>
        <end position="34"/>
    </location>
</feature>
<evidence type="ECO:0000313" key="5">
    <source>
        <dbReference type="Proteomes" id="UP000305760"/>
    </source>
</evidence>
<dbReference type="EMBL" id="SMDR01000005">
    <property type="protein sequence ID" value="TNJ32699.1"/>
    <property type="molecule type" value="Genomic_DNA"/>
</dbReference>
<dbReference type="InterPro" id="IPR050640">
    <property type="entry name" value="Bact_2-comp_sensor_kinase"/>
</dbReference>
<feature type="transmembrane region" description="Helical" evidence="2">
    <location>
        <begin position="54"/>
        <end position="72"/>
    </location>
</feature>
<dbReference type="GO" id="GO:0016020">
    <property type="term" value="C:membrane"/>
    <property type="evidence" value="ECO:0007669"/>
    <property type="project" value="InterPro"/>
</dbReference>
<dbReference type="Pfam" id="PF06580">
    <property type="entry name" value="His_kinase"/>
    <property type="match status" value="1"/>
</dbReference>
<evidence type="ECO:0000256" key="2">
    <source>
        <dbReference type="SAM" id="Phobius"/>
    </source>
</evidence>
<feature type="region of interest" description="Disordered" evidence="1">
    <location>
        <begin position="351"/>
        <end position="370"/>
    </location>
</feature>
<organism evidence="4 5">
    <name type="scientific">Arenimonas terrae</name>
    <dbReference type="NCBI Taxonomy" id="2546226"/>
    <lineage>
        <taxon>Bacteria</taxon>
        <taxon>Pseudomonadati</taxon>
        <taxon>Pseudomonadota</taxon>
        <taxon>Gammaproteobacteria</taxon>
        <taxon>Lysobacterales</taxon>
        <taxon>Lysobacteraceae</taxon>
        <taxon>Arenimonas</taxon>
    </lineage>
</organism>
<dbReference type="AlphaFoldDB" id="A0A5C4RP56"/>
<dbReference type="PANTHER" id="PTHR34220">
    <property type="entry name" value="SENSOR HISTIDINE KINASE YPDA"/>
    <property type="match status" value="1"/>
</dbReference>
<dbReference type="SUPFAM" id="SSF55874">
    <property type="entry name" value="ATPase domain of HSP90 chaperone/DNA topoisomerase II/histidine kinase"/>
    <property type="match status" value="1"/>
</dbReference>
<accession>A0A5C4RP56</accession>
<dbReference type="RefSeq" id="WP_139450286.1">
    <property type="nucleotide sequence ID" value="NZ_SMDR01000005.1"/>
</dbReference>
<name>A0A5C4RP56_9GAMM</name>
<proteinExistence type="predicted"/>
<dbReference type="PANTHER" id="PTHR34220:SF7">
    <property type="entry name" value="SENSOR HISTIDINE KINASE YPDA"/>
    <property type="match status" value="1"/>
</dbReference>
<evidence type="ECO:0000313" key="4">
    <source>
        <dbReference type="EMBL" id="TNJ32699.1"/>
    </source>
</evidence>
<dbReference type="Proteomes" id="UP000305760">
    <property type="component" value="Unassembled WGS sequence"/>
</dbReference>
<reference evidence="4 5" key="1">
    <citation type="submission" date="2019-03" db="EMBL/GenBank/DDBJ databases">
        <title>Arenimonas daejeonensis sp. nov., isolated from compost.</title>
        <authorList>
            <person name="Jeon C.O."/>
        </authorList>
    </citation>
    <scope>NUCLEOTIDE SEQUENCE [LARGE SCALE GENOMIC DNA]</scope>
    <source>
        <strain evidence="4 5">R29</strain>
    </source>
</reference>
<keyword evidence="2" id="KW-0812">Transmembrane</keyword>
<protein>
    <submittedName>
        <fullName evidence="4">Signlal transduction histidine kinase, LytS</fullName>
    </submittedName>
</protein>
<feature type="domain" description="Signal transduction histidine kinase internal region" evidence="3">
    <location>
        <begin position="167"/>
        <end position="246"/>
    </location>
</feature>
<feature type="region of interest" description="Disordered" evidence="1">
    <location>
        <begin position="302"/>
        <end position="321"/>
    </location>
</feature>
<dbReference type="GO" id="GO:0000155">
    <property type="term" value="F:phosphorelay sensor kinase activity"/>
    <property type="evidence" value="ECO:0007669"/>
    <property type="project" value="InterPro"/>
</dbReference>
<evidence type="ECO:0000259" key="3">
    <source>
        <dbReference type="Pfam" id="PF06580"/>
    </source>
</evidence>
<dbReference type="InterPro" id="IPR010559">
    <property type="entry name" value="Sig_transdc_His_kin_internal"/>
</dbReference>
<dbReference type="InterPro" id="IPR036890">
    <property type="entry name" value="HATPase_C_sf"/>
</dbReference>
<gene>
    <name evidence="4" type="ORF">E1B00_14970</name>
</gene>
<keyword evidence="4" id="KW-0808">Transferase</keyword>
<dbReference type="Gene3D" id="3.30.565.10">
    <property type="entry name" value="Histidine kinase-like ATPase, C-terminal domain"/>
    <property type="match status" value="1"/>
</dbReference>
<dbReference type="OrthoDB" id="2514702at2"/>
<evidence type="ECO:0000256" key="1">
    <source>
        <dbReference type="SAM" id="MobiDB-lite"/>
    </source>
</evidence>